<comment type="caution">
    <text evidence="2">The sequence shown here is derived from an EMBL/GenBank/DDBJ whole genome shotgun (WGS) entry which is preliminary data.</text>
</comment>
<organism evidence="2 3">
    <name type="scientific">Zizania palustris</name>
    <name type="common">Northern wild rice</name>
    <dbReference type="NCBI Taxonomy" id="103762"/>
    <lineage>
        <taxon>Eukaryota</taxon>
        <taxon>Viridiplantae</taxon>
        <taxon>Streptophyta</taxon>
        <taxon>Embryophyta</taxon>
        <taxon>Tracheophyta</taxon>
        <taxon>Spermatophyta</taxon>
        <taxon>Magnoliopsida</taxon>
        <taxon>Liliopsida</taxon>
        <taxon>Poales</taxon>
        <taxon>Poaceae</taxon>
        <taxon>BOP clade</taxon>
        <taxon>Oryzoideae</taxon>
        <taxon>Oryzeae</taxon>
        <taxon>Zizaniinae</taxon>
        <taxon>Zizania</taxon>
    </lineage>
</organism>
<gene>
    <name evidence="2" type="ORF">GUJ93_ZPchr0009g1184</name>
</gene>
<reference evidence="2" key="2">
    <citation type="submission" date="2021-02" db="EMBL/GenBank/DDBJ databases">
        <authorList>
            <person name="Kimball J.A."/>
            <person name="Haas M.W."/>
            <person name="Macchietto M."/>
            <person name="Kono T."/>
            <person name="Duquette J."/>
            <person name="Shao M."/>
        </authorList>
    </citation>
    <scope>NUCLEOTIDE SEQUENCE</scope>
    <source>
        <tissue evidence="2">Fresh leaf tissue</tissue>
    </source>
</reference>
<dbReference type="AlphaFoldDB" id="A0A8J5RSK7"/>
<accession>A0A8J5RSK7</accession>
<dbReference type="Proteomes" id="UP000729402">
    <property type="component" value="Unassembled WGS sequence"/>
</dbReference>
<keyword evidence="3" id="KW-1185">Reference proteome</keyword>
<evidence type="ECO:0000313" key="2">
    <source>
        <dbReference type="EMBL" id="KAG8050918.1"/>
    </source>
</evidence>
<reference evidence="2" key="1">
    <citation type="journal article" date="2021" name="bioRxiv">
        <title>Whole Genome Assembly and Annotation of Northern Wild Rice, Zizania palustris L., Supports a Whole Genome Duplication in the Zizania Genus.</title>
        <authorList>
            <person name="Haas M."/>
            <person name="Kono T."/>
            <person name="Macchietto M."/>
            <person name="Millas R."/>
            <person name="McGilp L."/>
            <person name="Shao M."/>
            <person name="Duquette J."/>
            <person name="Hirsch C.N."/>
            <person name="Kimball J."/>
        </authorList>
    </citation>
    <scope>NUCLEOTIDE SEQUENCE</scope>
    <source>
        <tissue evidence="2">Fresh leaf tissue</tissue>
    </source>
</reference>
<evidence type="ECO:0000313" key="3">
    <source>
        <dbReference type="Proteomes" id="UP000729402"/>
    </source>
</evidence>
<dbReference type="EMBL" id="JAAALK010000289">
    <property type="protein sequence ID" value="KAG8050918.1"/>
    <property type="molecule type" value="Genomic_DNA"/>
</dbReference>
<feature type="region of interest" description="Disordered" evidence="1">
    <location>
        <begin position="64"/>
        <end position="109"/>
    </location>
</feature>
<sequence length="109" mass="11588">MAGTVGTVVFISERISRLTSTQKSKGHRSDVPEIQLLDPSREFCEALAGAISSATFERRQGEDQLGLGMTGRQSNGDGAHGDGGGACEWGRERRGGLAQGGEPRNRWDG</sequence>
<evidence type="ECO:0000256" key="1">
    <source>
        <dbReference type="SAM" id="MobiDB-lite"/>
    </source>
</evidence>
<name>A0A8J5RSK7_ZIZPA</name>
<protein>
    <submittedName>
        <fullName evidence="2">Uncharacterized protein</fullName>
    </submittedName>
</protein>
<proteinExistence type="predicted"/>